<name>A0A4U0XVR3_9PEZI</name>
<evidence type="ECO:0000313" key="4">
    <source>
        <dbReference type="Proteomes" id="UP000309340"/>
    </source>
</evidence>
<dbReference type="Pfam" id="PF08550">
    <property type="entry name" value="GATA_AreA"/>
    <property type="match status" value="1"/>
</dbReference>
<comment type="caution">
    <text evidence="3">The sequence shown here is derived from an EMBL/GenBank/DDBJ whole genome shotgun (WGS) entry which is preliminary data.</text>
</comment>
<accession>A0A4U0XVR3</accession>
<dbReference type="InterPro" id="IPR013860">
    <property type="entry name" value="AreA_GATA"/>
</dbReference>
<proteinExistence type="predicted"/>
<feature type="compositionally biased region" description="Low complexity" evidence="1">
    <location>
        <begin position="396"/>
        <end position="410"/>
    </location>
</feature>
<feature type="compositionally biased region" description="Low complexity" evidence="1">
    <location>
        <begin position="58"/>
        <end position="78"/>
    </location>
</feature>
<evidence type="ECO:0000256" key="1">
    <source>
        <dbReference type="SAM" id="MobiDB-lite"/>
    </source>
</evidence>
<feature type="region of interest" description="Disordered" evidence="1">
    <location>
        <begin position="393"/>
        <end position="454"/>
    </location>
</feature>
<sequence>MSEASPEEVRAHLGGGRRGVSSDRASDDSVDIDPDLMDITSHAPSSPRHVRIPAKGDSSGSSSAMQSLTSASTLSTLESKLDLSPKEVAAARRGVLRDSFFDGWKEKERDELSPAELQKQDPLGTQMWKLYHKTKGQLPNSERLENLTWRMMSMNMRRKETERQGLIARFQSSHHPPSGIAQLRKSSEQANISPDDHMNLDEFIVPSSMGTPAGVSPALSSTAGDMDTTMTTSSLSAIPIKQQQRLQAEDLSLARASAPSVPPLEQTRTNQEFSYVQRRVRKTSIDERRPPKRRADASPQVPPVNNNAMVSQDPVEEAALHNYSLQQPTQFAHPQAQHPHLPFNLNTFDLENDPIINSAGPIQQQFSFSPVGSPMFSGSAFNSVYTPHAAMPPPQSISSFQSPSQSGYPSTVSTPQPMAETSENMFFGGPSHLQHGHASMPNFQNYQHHAQPSQ</sequence>
<evidence type="ECO:0000313" key="3">
    <source>
        <dbReference type="EMBL" id="TKA81860.1"/>
    </source>
</evidence>
<dbReference type="EMBL" id="NAJQ01000044">
    <property type="protein sequence ID" value="TKA81860.1"/>
    <property type="molecule type" value="Genomic_DNA"/>
</dbReference>
<feature type="region of interest" description="Disordered" evidence="1">
    <location>
        <begin position="1"/>
        <end position="84"/>
    </location>
</feature>
<feature type="region of interest" description="Disordered" evidence="1">
    <location>
        <begin position="172"/>
        <end position="193"/>
    </location>
</feature>
<feature type="compositionally biased region" description="Basic and acidic residues" evidence="1">
    <location>
        <begin position="283"/>
        <end position="296"/>
    </location>
</feature>
<organism evidence="3 4">
    <name type="scientific">Friedmanniomyces simplex</name>
    <dbReference type="NCBI Taxonomy" id="329884"/>
    <lineage>
        <taxon>Eukaryota</taxon>
        <taxon>Fungi</taxon>
        <taxon>Dikarya</taxon>
        <taxon>Ascomycota</taxon>
        <taxon>Pezizomycotina</taxon>
        <taxon>Dothideomycetes</taxon>
        <taxon>Dothideomycetidae</taxon>
        <taxon>Mycosphaerellales</taxon>
        <taxon>Teratosphaeriaceae</taxon>
        <taxon>Friedmanniomyces</taxon>
    </lineage>
</organism>
<feature type="non-terminal residue" evidence="3">
    <location>
        <position position="454"/>
    </location>
</feature>
<feature type="domain" description="Nitrogen regulatory protein areA GATA-like" evidence="2">
    <location>
        <begin position="127"/>
        <end position="154"/>
    </location>
</feature>
<feature type="region of interest" description="Disordered" evidence="1">
    <location>
        <begin position="257"/>
        <end position="305"/>
    </location>
</feature>
<keyword evidence="4" id="KW-1185">Reference proteome</keyword>
<dbReference type="OrthoDB" id="515401at2759"/>
<feature type="compositionally biased region" description="Polar residues" evidence="1">
    <location>
        <begin position="441"/>
        <end position="454"/>
    </location>
</feature>
<evidence type="ECO:0000259" key="2">
    <source>
        <dbReference type="Pfam" id="PF08550"/>
    </source>
</evidence>
<feature type="compositionally biased region" description="Low complexity" evidence="1">
    <location>
        <begin position="220"/>
        <end position="230"/>
    </location>
</feature>
<feature type="region of interest" description="Disordered" evidence="1">
    <location>
        <begin position="211"/>
        <end position="230"/>
    </location>
</feature>
<gene>
    <name evidence="3" type="ORF">B0A55_01598</name>
</gene>
<dbReference type="AlphaFoldDB" id="A0A4U0XVR3"/>
<protein>
    <recommendedName>
        <fullName evidence="2">Nitrogen regulatory protein areA GATA-like domain-containing protein</fullName>
    </recommendedName>
</protein>
<reference evidence="3 4" key="1">
    <citation type="submission" date="2017-03" db="EMBL/GenBank/DDBJ databases">
        <title>Genomes of endolithic fungi from Antarctica.</title>
        <authorList>
            <person name="Coleine C."/>
            <person name="Masonjones S."/>
            <person name="Stajich J.E."/>
        </authorList>
    </citation>
    <scope>NUCLEOTIDE SEQUENCE [LARGE SCALE GENOMIC DNA]</scope>
    <source>
        <strain evidence="3 4">CCFEE 5184</strain>
    </source>
</reference>
<dbReference type="STRING" id="329884.A0A4U0XVR3"/>
<feature type="compositionally biased region" description="Polar residues" evidence="1">
    <location>
        <begin position="411"/>
        <end position="424"/>
    </location>
</feature>
<dbReference type="Proteomes" id="UP000309340">
    <property type="component" value="Unassembled WGS sequence"/>
</dbReference>